<dbReference type="RefSeq" id="WP_107845388.1">
    <property type="nucleotide sequence ID" value="NZ_QBKS01000001.1"/>
</dbReference>
<evidence type="ECO:0000259" key="1">
    <source>
        <dbReference type="Pfam" id="PF20078"/>
    </source>
</evidence>
<evidence type="ECO:0000313" key="2">
    <source>
        <dbReference type="EMBL" id="PTX57277.1"/>
    </source>
</evidence>
<proteinExistence type="predicted"/>
<evidence type="ECO:0000313" key="3">
    <source>
        <dbReference type="Proteomes" id="UP000243978"/>
    </source>
</evidence>
<name>A0A2T6BMQ6_9RHOB</name>
<sequence>MAYERPDVSPLDYQQCRYGQSKLLFRGPRRSLKKEYVAFIGGTETYGKFIEKPFVDQVEDALGIPCANFSAINAGVDAFVHDPSLTGLCNRAQATVVQVMGAQNMSNRFYTVHPRRNDRFLKASTLLKAIYPEVDFTEFSFTRHLLTTLKALSAQRFATIEMELRAAWVGRMESMLRQIAGHKILLWLKEPQPSAPSHANLGAEPLFVDGALVHRLAGAASEIIEIDIHGARGQLEGMCYAPMEQPAAAEMIGIAGHAQIAERMIKALH</sequence>
<dbReference type="AlphaFoldDB" id="A0A2T6BMQ6"/>
<keyword evidence="3" id="KW-1185">Reference proteome</keyword>
<dbReference type="Pfam" id="PF20078">
    <property type="entry name" value="DUF6473"/>
    <property type="match status" value="1"/>
</dbReference>
<reference evidence="2 3" key="1">
    <citation type="submission" date="2018-04" db="EMBL/GenBank/DDBJ databases">
        <title>Genomic Encyclopedia of Archaeal and Bacterial Type Strains, Phase II (KMG-II): from individual species to whole genera.</title>
        <authorList>
            <person name="Goeker M."/>
        </authorList>
    </citation>
    <scope>NUCLEOTIDE SEQUENCE [LARGE SCALE GENOMIC DNA]</scope>
    <source>
        <strain evidence="2 3">DSM 100977</strain>
    </source>
</reference>
<comment type="caution">
    <text evidence="2">The sequence shown here is derived from an EMBL/GenBank/DDBJ whole genome shotgun (WGS) entry which is preliminary data.</text>
</comment>
<gene>
    <name evidence="2" type="ORF">C8N43_1944</name>
</gene>
<protein>
    <recommendedName>
        <fullName evidence="1">DUF6473 domain-containing protein</fullName>
    </recommendedName>
</protein>
<accession>A0A2T6BMQ6</accession>
<dbReference type="OrthoDB" id="7838347at2"/>
<dbReference type="EMBL" id="QBKS01000001">
    <property type="protein sequence ID" value="PTX57277.1"/>
    <property type="molecule type" value="Genomic_DNA"/>
</dbReference>
<dbReference type="InterPro" id="IPR045524">
    <property type="entry name" value="DUF6473"/>
</dbReference>
<dbReference type="Proteomes" id="UP000243978">
    <property type="component" value="Unassembled WGS sequence"/>
</dbReference>
<organism evidence="2 3">
    <name type="scientific">Litoreibacter ponti</name>
    <dbReference type="NCBI Taxonomy" id="1510457"/>
    <lineage>
        <taxon>Bacteria</taxon>
        <taxon>Pseudomonadati</taxon>
        <taxon>Pseudomonadota</taxon>
        <taxon>Alphaproteobacteria</taxon>
        <taxon>Rhodobacterales</taxon>
        <taxon>Roseobacteraceae</taxon>
        <taxon>Litoreibacter</taxon>
    </lineage>
</organism>
<feature type="domain" description="DUF6473" evidence="1">
    <location>
        <begin position="1"/>
        <end position="268"/>
    </location>
</feature>